<evidence type="ECO:0000256" key="1">
    <source>
        <dbReference type="ARBA" id="ARBA00022946"/>
    </source>
</evidence>
<evidence type="ECO:0000313" key="7">
    <source>
        <dbReference type="Proteomes" id="UP000236161"/>
    </source>
</evidence>
<dbReference type="EMBL" id="KZ452018">
    <property type="protein sequence ID" value="PKA50776.1"/>
    <property type="molecule type" value="Genomic_DNA"/>
</dbReference>
<dbReference type="PANTHER" id="PTHR46991:SF11">
    <property type="entry name" value="SMALL HEAT SHOCK PROTEIN HSPF"/>
    <property type="match status" value="1"/>
</dbReference>
<keyword evidence="7" id="KW-1185">Reference proteome</keyword>
<reference evidence="6 7" key="1">
    <citation type="journal article" date="2017" name="Nature">
        <title>The Apostasia genome and the evolution of orchids.</title>
        <authorList>
            <person name="Zhang G.Q."/>
            <person name="Liu K.W."/>
            <person name="Li Z."/>
            <person name="Lohaus R."/>
            <person name="Hsiao Y.Y."/>
            <person name="Niu S.C."/>
            <person name="Wang J.Y."/>
            <person name="Lin Y.C."/>
            <person name="Xu Q."/>
            <person name="Chen L.J."/>
            <person name="Yoshida K."/>
            <person name="Fujiwara S."/>
            <person name="Wang Z.W."/>
            <person name="Zhang Y.Q."/>
            <person name="Mitsuda N."/>
            <person name="Wang M."/>
            <person name="Liu G.H."/>
            <person name="Pecoraro L."/>
            <person name="Huang H.X."/>
            <person name="Xiao X.J."/>
            <person name="Lin M."/>
            <person name="Wu X.Y."/>
            <person name="Wu W.L."/>
            <person name="Chen Y.Y."/>
            <person name="Chang S.B."/>
            <person name="Sakamoto S."/>
            <person name="Ohme-Takagi M."/>
            <person name="Yagi M."/>
            <person name="Zeng S.J."/>
            <person name="Shen C.Y."/>
            <person name="Yeh C.M."/>
            <person name="Luo Y.B."/>
            <person name="Tsai W.C."/>
            <person name="Van de Peer Y."/>
            <person name="Liu Z.J."/>
        </authorList>
    </citation>
    <scope>NUCLEOTIDE SEQUENCE [LARGE SCALE GENOMIC DNA]</scope>
    <source>
        <strain evidence="7">cv. Shenzhen</strain>
        <tissue evidence="6">Stem</tissue>
    </source>
</reference>
<organism evidence="6 7">
    <name type="scientific">Apostasia shenzhenica</name>
    <dbReference type="NCBI Taxonomy" id="1088818"/>
    <lineage>
        <taxon>Eukaryota</taxon>
        <taxon>Viridiplantae</taxon>
        <taxon>Streptophyta</taxon>
        <taxon>Embryophyta</taxon>
        <taxon>Tracheophyta</taxon>
        <taxon>Spermatophyta</taxon>
        <taxon>Magnoliopsida</taxon>
        <taxon>Liliopsida</taxon>
        <taxon>Asparagales</taxon>
        <taxon>Orchidaceae</taxon>
        <taxon>Apostasioideae</taxon>
        <taxon>Apostasia</taxon>
    </lineage>
</organism>
<dbReference type="PANTHER" id="PTHR46991">
    <property type="entry name" value="23.5 KDA HEAT SHOCK PROTEIN, MITOCHONDRIAL"/>
    <property type="match status" value="1"/>
</dbReference>
<dbReference type="Pfam" id="PF00011">
    <property type="entry name" value="HSP20"/>
    <property type="match status" value="1"/>
</dbReference>
<evidence type="ECO:0000256" key="3">
    <source>
        <dbReference type="PROSITE-ProRule" id="PRU00285"/>
    </source>
</evidence>
<evidence type="ECO:0000259" key="5">
    <source>
        <dbReference type="PROSITE" id="PS01031"/>
    </source>
</evidence>
<dbReference type="Gene3D" id="2.60.40.790">
    <property type="match status" value="1"/>
</dbReference>
<keyword evidence="1" id="KW-0809">Transit peptide</keyword>
<feature type="domain" description="SHSP" evidence="5">
    <location>
        <begin position="108"/>
        <end position="214"/>
    </location>
</feature>
<sequence>MALMGGFARRAAVSNALSKLLASPARLLVAAPAARFFNTNAELRESDDGREIDVDLRPDGRDIARRGADGLPLFFSDAMDPFVPRTVSQLLNMMDSMLDGPFTSAARGGTGGTRRGWEAREDGDALYLRIDMPGLGKESVKVTAEHGTLVIKGEGELEEGEEENRRRYVTRIDLAPEMYRLDQIRAEMKNGVLKVVVPKVKEEERKDVFHVHIE</sequence>
<gene>
    <name evidence="6" type="primary">HSP23</name>
    <name evidence="6" type="ORF">AXF42_Ash017655</name>
</gene>
<dbReference type="PROSITE" id="PS01031">
    <property type="entry name" value="SHSP"/>
    <property type="match status" value="1"/>
</dbReference>
<dbReference type="OrthoDB" id="1431247at2759"/>
<dbReference type="InterPro" id="IPR002068">
    <property type="entry name" value="A-crystallin/Hsp20_dom"/>
</dbReference>
<comment type="similarity">
    <text evidence="3 4">Belongs to the small heat shock protein (HSP20) family.</text>
</comment>
<dbReference type="InterPro" id="IPR044656">
    <property type="entry name" value="HSP14.7/HSP23.5/HSP23.6-like"/>
</dbReference>
<dbReference type="Proteomes" id="UP000236161">
    <property type="component" value="Unassembled WGS sequence"/>
</dbReference>
<evidence type="ECO:0000313" key="6">
    <source>
        <dbReference type="EMBL" id="PKA50776.1"/>
    </source>
</evidence>
<dbReference type="STRING" id="1088818.A0A2I0A5G8"/>
<name>A0A2I0A5G8_9ASPA</name>
<dbReference type="AlphaFoldDB" id="A0A2I0A5G8"/>
<keyword evidence="2 6" id="KW-0346">Stress response</keyword>
<proteinExistence type="inferred from homology"/>
<protein>
    <submittedName>
        <fullName evidence="6">Small heat shock protein, chloroplastic</fullName>
    </submittedName>
</protein>
<evidence type="ECO:0000256" key="2">
    <source>
        <dbReference type="ARBA" id="ARBA00023016"/>
    </source>
</evidence>
<dbReference type="CDD" id="cd00298">
    <property type="entry name" value="ACD_sHsps_p23-like"/>
    <property type="match status" value="1"/>
</dbReference>
<evidence type="ECO:0000256" key="4">
    <source>
        <dbReference type="RuleBase" id="RU003616"/>
    </source>
</evidence>
<dbReference type="SUPFAM" id="SSF49764">
    <property type="entry name" value="HSP20-like chaperones"/>
    <property type="match status" value="1"/>
</dbReference>
<accession>A0A2I0A5G8</accession>
<dbReference type="InterPro" id="IPR008978">
    <property type="entry name" value="HSP20-like_chaperone"/>
</dbReference>